<dbReference type="EMBL" id="JAVHNS010000002">
    <property type="protein sequence ID" value="KAK6361760.1"/>
    <property type="molecule type" value="Genomic_DNA"/>
</dbReference>
<dbReference type="InterPro" id="IPR000073">
    <property type="entry name" value="AB_hydrolase_1"/>
</dbReference>
<comment type="caution">
    <text evidence="2">The sequence shown here is derived from an EMBL/GenBank/DDBJ whole genome shotgun (WGS) entry which is preliminary data.</text>
</comment>
<evidence type="ECO:0000259" key="1">
    <source>
        <dbReference type="Pfam" id="PF00561"/>
    </source>
</evidence>
<proteinExistence type="predicted"/>
<sequence length="345" mass="38343">MASGIARKLSAFLDIPHLISKTLIRVSPGGAPNSLFPSSPSHPTEGILESLALPTGRNLTYRTYGPANGTPIFYLHGSPSSSLEAGALVPHLSSRNIRIIALNRPGFGQSSQQPKRTITDHARDVLAIADYLGIQRFRVIGLSGGGPYSLACAYAVPAERLAGVGVIAGVAPWKLNPTKGIDWYGRMRFYLNRYFSWAYNFAYLRRLVDDKFKSLSLEERREFWRNDVYSTAISVGEKDKLALQDKEVVEEIVDCTMEAFESGCEGPMQDSVMLIGDWDFQLEDIEFENVKLYFGTEDRSTPVHGAREMQKIIKGAKLVEYDGDGHWSILDNRGAEILDDFVKDD</sequence>
<name>A0AAV9VPN1_9PEZI</name>
<dbReference type="Proteomes" id="UP001373714">
    <property type="component" value="Unassembled WGS sequence"/>
</dbReference>
<evidence type="ECO:0000313" key="3">
    <source>
        <dbReference type="Proteomes" id="UP001373714"/>
    </source>
</evidence>
<protein>
    <recommendedName>
        <fullName evidence="1">AB hydrolase-1 domain-containing protein</fullName>
    </recommendedName>
</protein>
<gene>
    <name evidence="2" type="ORF">TWF730_005475</name>
</gene>
<dbReference type="AlphaFoldDB" id="A0AAV9VPN1"/>
<organism evidence="2 3">
    <name type="scientific">Orbilia blumenaviensis</name>
    <dbReference type="NCBI Taxonomy" id="1796055"/>
    <lineage>
        <taxon>Eukaryota</taxon>
        <taxon>Fungi</taxon>
        <taxon>Dikarya</taxon>
        <taxon>Ascomycota</taxon>
        <taxon>Pezizomycotina</taxon>
        <taxon>Orbiliomycetes</taxon>
        <taxon>Orbiliales</taxon>
        <taxon>Orbiliaceae</taxon>
        <taxon>Orbilia</taxon>
    </lineage>
</organism>
<accession>A0AAV9VPN1</accession>
<keyword evidence="3" id="KW-1185">Reference proteome</keyword>
<dbReference type="InterPro" id="IPR029058">
    <property type="entry name" value="AB_hydrolase_fold"/>
</dbReference>
<evidence type="ECO:0000313" key="2">
    <source>
        <dbReference type="EMBL" id="KAK6361760.1"/>
    </source>
</evidence>
<dbReference type="PANTHER" id="PTHR45763">
    <property type="entry name" value="HYDROLASE, ALPHA/BETA FOLD FAMILY PROTEIN, EXPRESSED-RELATED"/>
    <property type="match status" value="1"/>
</dbReference>
<dbReference type="Pfam" id="PF00561">
    <property type="entry name" value="Abhydrolase_1"/>
    <property type="match status" value="1"/>
</dbReference>
<dbReference type="PANTHER" id="PTHR45763:SF46">
    <property type="entry name" value="AB HYDROLASE-1 DOMAIN-CONTAINING PROTEIN"/>
    <property type="match status" value="1"/>
</dbReference>
<dbReference type="Gene3D" id="3.40.50.1820">
    <property type="entry name" value="alpha/beta hydrolase"/>
    <property type="match status" value="1"/>
</dbReference>
<feature type="domain" description="AB hydrolase-1" evidence="1">
    <location>
        <begin position="71"/>
        <end position="332"/>
    </location>
</feature>
<dbReference type="SUPFAM" id="SSF53474">
    <property type="entry name" value="alpha/beta-Hydrolases"/>
    <property type="match status" value="1"/>
</dbReference>
<reference evidence="2 3" key="1">
    <citation type="submission" date="2019-10" db="EMBL/GenBank/DDBJ databases">
        <authorList>
            <person name="Palmer J.M."/>
        </authorList>
    </citation>
    <scope>NUCLEOTIDE SEQUENCE [LARGE SCALE GENOMIC DNA]</scope>
    <source>
        <strain evidence="2 3">TWF730</strain>
    </source>
</reference>